<evidence type="ECO:0000313" key="1">
    <source>
        <dbReference type="EMBL" id="KAJ8639530.1"/>
    </source>
</evidence>
<accession>A0ACC2M1L1</accession>
<evidence type="ECO:0000313" key="2">
    <source>
        <dbReference type="Proteomes" id="UP001234297"/>
    </source>
</evidence>
<gene>
    <name evidence="1" type="ORF">MRB53_016224</name>
</gene>
<dbReference type="EMBL" id="CM056813">
    <property type="protein sequence ID" value="KAJ8639530.1"/>
    <property type="molecule type" value="Genomic_DNA"/>
</dbReference>
<name>A0ACC2M1L1_PERAE</name>
<proteinExistence type="predicted"/>
<comment type="caution">
    <text evidence="1">The sequence shown here is derived from an EMBL/GenBank/DDBJ whole genome shotgun (WGS) entry which is preliminary data.</text>
</comment>
<sequence length="343" mass="38345">MKNYWATKGKNIRRSTISLTPEPRRSTITSSPSRSWPSLSPSRNPLHRPISEAVPLSNLSALHLSHARGPSPLLPPRADRTTTTSSAKPRRLSLFSLHAQNSSHSQLKAVGKARNGLAPWFTGALSLIVGCFRTVLLVYYLPCSQFWAVAGVVTVLNSGIYIVLVFCCQLLEANDTIVFSTSFCGILPVLSLGGKWERGVEMVEILSRRIIFWRKVEILRLYLVGMYKNQLQELAQRSCFNLPSYACIREGPDHAPRFKATVNFNGEIFEGPSYCFTLRQAEHAAAEVALHTLSTRGPSRCLAARVLVGTGDQCHRGQLLEHLFAFHKNIVLTLFWILHFYLN</sequence>
<organism evidence="1 2">
    <name type="scientific">Persea americana</name>
    <name type="common">Avocado</name>
    <dbReference type="NCBI Taxonomy" id="3435"/>
    <lineage>
        <taxon>Eukaryota</taxon>
        <taxon>Viridiplantae</taxon>
        <taxon>Streptophyta</taxon>
        <taxon>Embryophyta</taxon>
        <taxon>Tracheophyta</taxon>
        <taxon>Spermatophyta</taxon>
        <taxon>Magnoliopsida</taxon>
        <taxon>Magnoliidae</taxon>
        <taxon>Laurales</taxon>
        <taxon>Lauraceae</taxon>
        <taxon>Persea</taxon>
    </lineage>
</organism>
<reference evidence="1 2" key="1">
    <citation type="journal article" date="2022" name="Hortic Res">
        <title>A haplotype resolved chromosomal level avocado genome allows analysis of novel avocado genes.</title>
        <authorList>
            <person name="Nath O."/>
            <person name="Fletcher S.J."/>
            <person name="Hayward A."/>
            <person name="Shaw L.M."/>
            <person name="Masouleh A.K."/>
            <person name="Furtado A."/>
            <person name="Henry R.J."/>
            <person name="Mitter N."/>
        </authorList>
    </citation>
    <scope>NUCLEOTIDE SEQUENCE [LARGE SCALE GENOMIC DNA]</scope>
    <source>
        <strain evidence="2">cv. Hass</strain>
    </source>
</reference>
<dbReference type="Proteomes" id="UP001234297">
    <property type="component" value="Chromosome 5"/>
</dbReference>
<protein>
    <submittedName>
        <fullName evidence="1">Uncharacterized protein</fullName>
    </submittedName>
</protein>
<keyword evidence="2" id="KW-1185">Reference proteome</keyword>